<dbReference type="Proteomes" id="UP001152795">
    <property type="component" value="Unassembled WGS sequence"/>
</dbReference>
<keyword evidence="2" id="KW-1185">Reference proteome</keyword>
<reference evidence="1" key="1">
    <citation type="submission" date="2020-04" db="EMBL/GenBank/DDBJ databases">
        <authorList>
            <person name="Alioto T."/>
            <person name="Alioto T."/>
            <person name="Gomez Garrido J."/>
        </authorList>
    </citation>
    <scope>NUCLEOTIDE SEQUENCE</scope>
    <source>
        <strain evidence="1">A484AB</strain>
    </source>
</reference>
<dbReference type="AlphaFoldDB" id="A0A7D9LHG7"/>
<evidence type="ECO:0000313" key="1">
    <source>
        <dbReference type="EMBL" id="CAB4032777.1"/>
    </source>
</evidence>
<sequence length="138" mass="15770">MFPGNSCSSPTLCQEEEREQRELNDDIEVMVHSMVTAIPASPEKMVALKEETANDETLQQLKQQMVQGWPDRKHEIPQNLATYWNICHELSEAEDTESQKTWYPTTCPSIAKSLTNSPKNGDSNKQHQAQPMLNQMHE</sequence>
<comment type="caution">
    <text evidence="1">The sequence shown here is derived from an EMBL/GenBank/DDBJ whole genome shotgun (WGS) entry which is preliminary data.</text>
</comment>
<evidence type="ECO:0000313" key="2">
    <source>
        <dbReference type="Proteomes" id="UP001152795"/>
    </source>
</evidence>
<gene>
    <name evidence="1" type="ORF">PACLA_8A040834</name>
</gene>
<organism evidence="1 2">
    <name type="scientific">Paramuricea clavata</name>
    <name type="common">Red gorgonian</name>
    <name type="synonym">Violescent sea-whip</name>
    <dbReference type="NCBI Taxonomy" id="317549"/>
    <lineage>
        <taxon>Eukaryota</taxon>
        <taxon>Metazoa</taxon>
        <taxon>Cnidaria</taxon>
        <taxon>Anthozoa</taxon>
        <taxon>Octocorallia</taxon>
        <taxon>Malacalcyonacea</taxon>
        <taxon>Plexauridae</taxon>
        <taxon>Paramuricea</taxon>
    </lineage>
</organism>
<name>A0A7D9LHG7_PARCT</name>
<accession>A0A7D9LHG7</accession>
<dbReference type="EMBL" id="CACRXK020018688">
    <property type="protein sequence ID" value="CAB4032777.1"/>
    <property type="molecule type" value="Genomic_DNA"/>
</dbReference>
<protein>
    <submittedName>
        <fullName evidence="1">Uncharacterized protein</fullName>
    </submittedName>
</protein>
<proteinExistence type="predicted"/>